<keyword evidence="2" id="KW-1185">Reference proteome</keyword>
<organism evidence="1 2">
    <name type="scientific">Nepenthes gracilis</name>
    <name type="common">Slender pitcher plant</name>
    <dbReference type="NCBI Taxonomy" id="150966"/>
    <lineage>
        <taxon>Eukaryota</taxon>
        <taxon>Viridiplantae</taxon>
        <taxon>Streptophyta</taxon>
        <taxon>Embryophyta</taxon>
        <taxon>Tracheophyta</taxon>
        <taxon>Spermatophyta</taxon>
        <taxon>Magnoliopsida</taxon>
        <taxon>eudicotyledons</taxon>
        <taxon>Gunneridae</taxon>
        <taxon>Pentapetalae</taxon>
        <taxon>Caryophyllales</taxon>
        <taxon>Nepenthaceae</taxon>
        <taxon>Nepenthes</taxon>
    </lineage>
</organism>
<gene>
    <name evidence="1" type="ORF">Nepgr_017151</name>
</gene>
<comment type="caution">
    <text evidence="1">The sequence shown here is derived from an EMBL/GenBank/DDBJ whole genome shotgun (WGS) entry which is preliminary data.</text>
</comment>
<evidence type="ECO:0000313" key="2">
    <source>
        <dbReference type="Proteomes" id="UP001279734"/>
    </source>
</evidence>
<accession>A0AAD3SR19</accession>
<evidence type="ECO:0000313" key="1">
    <source>
        <dbReference type="EMBL" id="GMH15310.1"/>
    </source>
</evidence>
<reference evidence="1" key="1">
    <citation type="submission" date="2023-05" db="EMBL/GenBank/DDBJ databases">
        <title>Nepenthes gracilis genome sequencing.</title>
        <authorList>
            <person name="Fukushima K."/>
        </authorList>
    </citation>
    <scope>NUCLEOTIDE SEQUENCE</scope>
    <source>
        <strain evidence="1">SING2019-196</strain>
    </source>
</reference>
<protein>
    <submittedName>
        <fullName evidence="1">Uncharacterized protein</fullName>
    </submittedName>
</protein>
<proteinExistence type="predicted"/>
<name>A0AAD3SR19_NEPGR</name>
<dbReference type="Proteomes" id="UP001279734">
    <property type="component" value="Unassembled WGS sequence"/>
</dbReference>
<dbReference type="EMBL" id="BSYO01000015">
    <property type="protein sequence ID" value="GMH15310.1"/>
    <property type="molecule type" value="Genomic_DNA"/>
</dbReference>
<dbReference type="AlphaFoldDB" id="A0AAD3SR19"/>
<sequence length="97" mass="11293">MSKDIGENDAFFFNEKFTSRFYKVKIGTILARKESEPEKQETRQRVEEDSFLCWRPLACSSDLSNKMPEARGGSTRRKLAGFIAYEFQRKDPGFLLD</sequence>